<gene>
    <name evidence="11" type="ORF">G1C97_1146</name>
</gene>
<dbReference type="InterPro" id="IPR002656">
    <property type="entry name" value="Acyl_transf_3_dom"/>
</dbReference>
<feature type="region of interest" description="Disordered" evidence="8">
    <location>
        <begin position="1"/>
        <end position="26"/>
    </location>
</feature>
<comment type="caution">
    <text evidence="11">The sequence shown here is derived from an EMBL/GenBank/DDBJ whole genome shotgun (WGS) entry which is preliminary data.</text>
</comment>
<evidence type="ECO:0000256" key="8">
    <source>
        <dbReference type="SAM" id="MobiDB-lite"/>
    </source>
</evidence>
<feature type="compositionally biased region" description="Low complexity" evidence="8">
    <location>
        <begin position="8"/>
        <end position="26"/>
    </location>
</feature>
<comment type="subcellular location">
    <subcellularLocation>
        <location evidence="1">Cell membrane</location>
        <topology evidence="1">Multi-pass membrane protein</topology>
    </subcellularLocation>
</comment>
<dbReference type="PANTHER" id="PTHR23028">
    <property type="entry name" value="ACETYLTRANSFERASE"/>
    <property type="match status" value="1"/>
</dbReference>
<dbReference type="Pfam" id="PF01757">
    <property type="entry name" value="Acyl_transf_3"/>
    <property type="match status" value="1"/>
</dbReference>
<feature type="domain" description="Acyltransferase 3" evidence="10">
    <location>
        <begin position="32"/>
        <end position="371"/>
    </location>
</feature>
<keyword evidence="3 11" id="KW-0808">Transferase</keyword>
<keyword evidence="5 9" id="KW-1133">Transmembrane helix</keyword>
<dbReference type="InterPro" id="IPR036514">
    <property type="entry name" value="SGNH_hydro_sf"/>
</dbReference>
<evidence type="ECO:0000256" key="3">
    <source>
        <dbReference type="ARBA" id="ARBA00022679"/>
    </source>
</evidence>
<dbReference type="GO" id="GO:0009103">
    <property type="term" value="P:lipopolysaccharide biosynthetic process"/>
    <property type="evidence" value="ECO:0007669"/>
    <property type="project" value="TreeGrafter"/>
</dbReference>
<feature type="transmembrane region" description="Helical" evidence="9">
    <location>
        <begin position="190"/>
        <end position="211"/>
    </location>
</feature>
<feature type="transmembrane region" description="Helical" evidence="9">
    <location>
        <begin position="54"/>
        <end position="73"/>
    </location>
</feature>
<keyword evidence="7 11" id="KW-0012">Acyltransferase</keyword>
<dbReference type="GO" id="GO:0016747">
    <property type="term" value="F:acyltransferase activity, transferring groups other than amino-acyl groups"/>
    <property type="evidence" value="ECO:0007669"/>
    <property type="project" value="InterPro"/>
</dbReference>
<accession>A0A7Y0EXG8</accession>
<organism evidence="11 12">
    <name type="scientific">Bifidobacterium olomucense</name>
    <dbReference type="NCBI Taxonomy" id="2675324"/>
    <lineage>
        <taxon>Bacteria</taxon>
        <taxon>Bacillati</taxon>
        <taxon>Actinomycetota</taxon>
        <taxon>Actinomycetes</taxon>
        <taxon>Bifidobacteriales</taxon>
        <taxon>Bifidobacteriaceae</taxon>
        <taxon>Bifidobacterium</taxon>
    </lineage>
</organism>
<dbReference type="AlphaFoldDB" id="A0A7Y0EXG8"/>
<dbReference type="EMBL" id="JAAIIG010000004">
    <property type="protein sequence ID" value="NMM98197.1"/>
    <property type="molecule type" value="Genomic_DNA"/>
</dbReference>
<reference evidence="11 12" key="1">
    <citation type="submission" date="2020-02" db="EMBL/GenBank/DDBJ databases">
        <title>Characterization of phylogenetic diversity of novel bifidobacterial species isolated in Czech ZOOs.</title>
        <authorList>
            <person name="Lugli G.A."/>
            <person name="Vera N.B."/>
            <person name="Ventura M."/>
        </authorList>
    </citation>
    <scope>NUCLEOTIDE SEQUENCE [LARGE SCALE GENOMIC DNA]</scope>
    <source>
        <strain evidence="11 12">DSM 109959</strain>
    </source>
</reference>
<feature type="region of interest" description="Disordered" evidence="8">
    <location>
        <begin position="445"/>
        <end position="489"/>
    </location>
</feature>
<dbReference type="Proteomes" id="UP000543419">
    <property type="component" value="Unassembled WGS sequence"/>
</dbReference>
<dbReference type="GO" id="GO:0005886">
    <property type="term" value="C:plasma membrane"/>
    <property type="evidence" value="ECO:0007669"/>
    <property type="project" value="UniProtKB-SubCell"/>
</dbReference>
<name>A0A7Y0EXG8_9BIFI</name>
<dbReference type="Gene3D" id="3.40.50.1110">
    <property type="entry name" value="SGNH hydrolase"/>
    <property type="match status" value="1"/>
</dbReference>
<evidence type="ECO:0000256" key="2">
    <source>
        <dbReference type="ARBA" id="ARBA00022475"/>
    </source>
</evidence>
<feature type="transmembrane region" description="Helical" evidence="9">
    <location>
        <begin position="262"/>
        <end position="283"/>
    </location>
</feature>
<feature type="transmembrane region" description="Helical" evidence="9">
    <location>
        <begin position="100"/>
        <end position="119"/>
    </location>
</feature>
<evidence type="ECO:0000256" key="1">
    <source>
        <dbReference type="ARBA" id="ARBA00004651"/>
    </source>
</evidence>
<sequence>MSTPAVDPTSRTASIASPASTASSTRRPVHWKGIDGLRALAILGVIAFHTRPSLLQGGFIGVTLFFVITGFLATRSVMNAVDATGTFDYGRYLIKRITRIWPVLLSTIAIVPWLAWLFAPSLLIKIVSDALPSALFASNWVYIFRKVPYFQAAGLPSPLTHLWFLSVTMQFYVIWPFAIWALARITRSKWIRSLVVIIVMLSSATAMYLLFDPSSTSRVYYGTDTRLAELAAGGLLAIWTTSSNTTRHHDISAGCGQSRIPVIIRNLVGGLALAAILASFWFANGYVAYMYQGGYLIAALVCLAALACAMDDRSVWPKILGCVPLRYVGSRSFSLYVMHYPLLQFMNPATRTQPLPWWGWLAETAVILVASELFYRLVEAVRTPMLLPRSHHAAAVQIPRSGLRPASWVLSSIAVLTVVALAWAPVDWQGIAQTRAVQLRPELANTARSVKPRHPAPSTAPRSEAPSSSGTDGDQSPVQPAAPAIKPIAEKVPNNLDITRYTYDPATESCSADMMMIGDSVTSGTSDAIQAAFPNAFIDGHPNRQLSQATDVLQQDTASGHTGSVMVFGLGTNGVIDSEEQVQQLIDLTDGKPTYFITIRMPYPWQENNNNTMLRKAASKNPNVGIIDWHAYSEGHPEFLNDDGIHPTMTGAYAYATMIRQAVCGQ</sequence>
<evidence type="ECO:0000259" key="10">
    <source>
        <dbReference type="Pfam" id="PF01757"/>
    </source>
</evidence>
<evidence type="ECO:0000313" key="11">
    <source>
        <dbReference type="EMBL" id="NMM98197.1"/>
    </source>
</evidence>
<feature type="transmembrane region" description="Helical" evidence="9">
    <location>
        <begin position="223"/>
        <end position="241"/>
    </location>
</feature>
<evidence type="ECO:0000256" key="7">
    <source>
        <dbReference type="ARBA" id="ARBA00023315"/>
    </source>
</evidence>
<dbReference type="SUPFAM" id="SSF52266">
    <property type="entry name" value="SGNH hydrolase"/>
    <property type="match status" value="1"/>
</dbReference>
<dbReference type="PANTHER" id="PTHR23028:SF53">
    <property type="entry name" value="ACYL_TRANSF_3 DOMAIN-CONTAINING PROTEIN"/>
    <property type="match status" value="1"/>
</dbReference>
<feature type="transmembrane region" description="Helical" evidence="9">
    <location>
        <begin position="162"/>
        <end position="183"/>
    </location>
</feature>
<keyword evidence="4 9" id="KW-0812">Transmembrane</keyword>
<feature type="compositionally biased region" description="Low complexity" evidence="8">
    <location>
        <begin position="477"/>
        <end position="489"/>
    </location>
</feature>
<feature type="compositionally biased region" description="Polar residues" evidence="8">
    <location>
        <begin position="465"/>
        <end position="476"/>
    </location>
</feature>
<evidence type="ECO:0000313" key="12">
    <source>
        <dbReference type="Proteomes" id="UP000543419"/>
    </source>
</evidence>
<dbReference type="RefSeq" id="WP_169240953.1">
    <property type="nucleotide sequence ID" value="NZ_JAAIIG010000004.1"/>
</dbReference>
<keyword evidence="6 9" id="KW-0472">Membrane</keyword>
<dbReference type="CDD" id="cd01840">
    <property type="entry name" value="SGNH_hydrolase_yrhL_like"/>
    <property type="match status" value="1"/>
</dbReference>
<evidence type="ECO:0000256" key="4">
    <source>
        <dbReference type="ARBA" id="ARBA00022692"/>
    </source>
</evidence>
<proteinExistence type="predicted"/>
<protein>
    <submittedName>
        <fullName evidence="11">Acyltransferase</fullName>
    </submittedName>
</protein>
<keyword evidence="2" id="KW-1003">Cell membrane</keyword>
<evidence type="ECO:0000256" key="6">
    <source>
        <dbReference type="ARBA" id="ARBA00023136"/>
    </source>
</evidence>
<dbReference type="InterPro" id="IPR050879">
    <property type="entry name" value="Acyltransferase_3"/>
</dbReference>
<feature type="transmembrane region" description="Helical" evidence="9">
    <location>
        <begin position="408"/>
        <end position="426"/>
    </location>
</feature>
<keyword evidence="12" id="KW-1185">Reference proteome</keyword>
<evidence type="ECO:0000256" key="5">
    <source>
        <dbReference type="ARBA" id="ARBA00022989"/>
    </source>
</evidence>
<feature type="transmembrane region" description="Helical" evidence="9">
    <location>
        <begin position="289"/>
        <end position="307"/>
    </location>
</feature>
<evidence type="ECO:0000256" key="9">
    <source>
        <dbReference type="SAM" id="Phobius"/>
    </source>
</evidence>